<protein>
    <submittedName>
        <fullName evidence="2">Uncharacterized protein</fullName>
    </submittedName>
</protein>
<evidence type="ECO:0000313" key="3">
    <source>
        <dbReference type="Proteomes" id="UP001341840"/>
    </source>
</evidence>
<proteinExistence type="predicted"/>
<name>A0ABU6TJ45_9FABA</name>
<comment type="caution">
    <text evidence="2">The sequence shown here is derived from an EMBL/GenBank/DDBJ whole genome shotgun (WGS) entry which is preliminary data.</text>
</comment>
<sequence length="132" mass="14446">MGEENESVRGRRDPSSLFTVEITCVCSVFGVRNKDVIGVGLEEERHSPRPRRGRGWDLDSTCHLHSGDPHSFTVRESACHENDPYSGIEGSVLRDAGDSFVEADPYTTTKEDDEAPLPEPGEGEHSYGGGAR</sequence>
<evidence type="ECO:0000313" key="2">
    <source>
        <dbReference type="EMBL" id="MED6148271.1"/>
    </source>
</evidence>
<evidence type="ECO:0000256" key="1">
    <source>
        <dbReference type="SAM" id="MobiDB-lite"/>
    </source>
</evidence>
<dbReference type="Proteomes" id="UP001341840">
    <property type="component" value="Unassembled WGS sequence"/>
</dbReference>
<dbReference type="EMBL" id="JASCZI010090987">
    <property type="protein sequence ID" value="MED6148271.1"/>
    <property type="molecule type" value="Genomic_DNA"/>
</dbReference>
<gene>
    <name evidence="2" type="ORF">PIB30_051576</name>
</gene>
<feature type="region of interest" description="Disordered" evidence="1">
    <location>
        <begin position="89"/>
        <end position="132"/>
    </location>
</feature>
<organism evidence="2 3">
    <name type="scientific">Stylosanthes scabra</name>
    <dbReference type="NCBI Taxonomy" id="79078"/>
    <lineage>
        <taxon>Eukaryota</taxon>
        <taxon>Viridiplantae</taxon>
        <taxon>Streptophyta</taxon>
        <taxon>Embryophyta</taxon>
        <taxon>Tracheophyta</taxon>
        <taxon>Spermatophyta</taxon>
        <taxon>Magnoliopsida</taxon>
        <taxon>eudicotyledons</taxon>
        <taxon>Gunneridae</taxon>
        <taxon>Pentapetalae</taxon>
        <taxon>rosids</taxon>
        <taxon>fabids</taxon>
        <taxon>Fabales</taxon>
        <taxon>Fabaceae</taxon>
        <taxon>Papilionoideae</taxon>
        <taxon>50 kb inversion clade</taxon>
        <taxon>dalbergioids sensu lato</taxon>
        <taxon>Dalbergieae</taxon>
        <taxon>Pterocarpus clade</taxon>
        <taxon>Stylosanthes</taxon>
    </lineage>
</organism>
<keyword evidence="3" id="KW-1185">Reference proteome</keyword>
<accession>A0ABU6TJ45</accession>
<reference evidence="2 3" key="1">
    <citation type="journal article" date="2023" name="Plants (Basel)">
        <title>Bridging the Gap: Combining Genomics and Transcriptomics Approaches to Understand Stylosanthes scabra, an Orphan Legume from the Brazilian Caatinga.</title>
        <authorList>
            <person name="Ferreira-Neto J.R.C."/>
            <person name="da Silva M.D."/>
            <person name="Binneck E."/>
            <person name="de Melo N.F."/>
            <person name="da Silva R.H."/>
            <person name="de Melo A.L.T.M."/>
            <person name="Pandolfi V."/>
            <person name="Bustamante F.O."/>
            <person name="Brasileiro-Vidal A.C."/>
            <person name="Benko-Iseppon A.M."/>
        </authorList>
    </citation>
    <scope>NUCLEOTIDE SEQUENCE [LARGE SCALE GENOMIC DNA]</scope>
    <source>
        <tissue evidence="2">Leaves</tissue>
    </source>
</reference>